<gene>
    <name evidence="1" type="primary">ubiJ</name>
    <name evidence="4" type="ORF">AWT59_0598</name>
</gene>
<reference evidence="4 5" key="2">
    <citation type="submission" date="2016-03" db="EMBL/GenBank/DDBJ databases">
        <title>New uncultured bacterium of the family Gallionellaceae from acid mine drainage: description and reconstruction of genome based on metagenomic analysis of microbial community.</title>
        <authorList>
            <person name="Kadnikov V."/>
            <person name="Ivasenko D."/>
            <person name="Beletsky A."/>
            <person name="Mardanov A."/>
            <person name="Danilova E."/>
            <person name="Pimenov N."/>
            <person name="Karnachuk O."/>
            <person name="Ravin N."/>
        </authorList>
    </citation>
    <scope>NUCLEOTIDE SEQUENCE [LARGE SCALE GENOMIC DNA]</scope>
    <source>
        <strain evidence="4">ShG14-8</strain>
    </source>
</reference>
<keyword evidence="1" id="KW-0963">Cytoplasm</keyword>
<feature type="domain" description="SCP2" evidence="3">
    <location>
        <begin position="10"/>
        <end position="75"/>
    </location>
</feature>
<dbReference type="InterPro" id="IPR003033">
    <property type="entry name" value="SCP2_sterol-bd_dom"/>
</dbReference>
<dbReference type="GO" id="GO:0006744">
    <property type="term" value="P:ubiquinone biosynthetic process"/>
    <property type="evidence" value="ECO:0007669"/>
    <property type="project" value="UniProtKB-UniRule"/>
</dbReference>
<dbReference type="GO" id="GO:0005737">
    <property type="term" value="C:cytoplasm"/>
    <property type="evidence" value="ECO:0007669"/>
    <property type="project" value="UniProtKB-SubCell"/>
</dbReference>
<dbReference type="Pfam" id="PF02036">
    <property type="entry name" value="SCP2"/>
    <property type="match status" value="1"/>
</dbReference>
<evidence type="ECO:0000313" key="4">
    <source>
        <dbReference type="EMBL" id="KXS33295.1"/>
    </source>
</evidence>
<sequence length="203" mass="22408">MFAQPSAAALNHLLSQNSWALPRLSKFAGKTAQFDIAPLSFAYTILDDGRLRTADAGSRADALCVISPSLLPRLVLSGAGTADEKLPDENVHAEIQSEGDAELLKEIFFLSRNLNWDAAEDLSHVTGDIAAERIVQSAHGAHRQLRDATLNFFHAAAEFWTEERPLLAKPRHVSAFIQQVDTLRDDLARMEQRISRLLAGKRI</sequence>
<dbReference type="AlphaFoldDB" id="A0A139BX76"/>
<dbReference type="UniPathway" id="UPA00232"/>
<dbReference type="PANTHER" id="PTHR38693:SF1">
    <property type="entry name" value="UBIQUINONE BIOSYNTHESIS ACCESSORY FACTOR UBIJ"/>
    <property type="match status" value="1"/>
</dbReference>
<accession>A0A139BX76</accession>
<protein>
    <recommendedName>
        <fullName evidence="1">Ubiquinone biosynthesis accessory factor UbiJ</fullName>
    </recommendedName>
</protein>
<comment type="pathway">
    <text evidence="1">Cofactor biosynthesis; ubiquinone biosynthesis.</text>
</comment>
<evidence type="ECO:0000256" key="1">
    <source>
        <dbReference type="HAMAP-Rule" id="MF_02215"/>
    </source>
</evidence>
<keyword evidence="2" id="KW-0175">Coiled coil</keyword>
<dbReference type="EMBL" id="LSLI01000008">
    <property type="protein sequence ID" value="KXS33295.1"/>
    <property type="molecule type" value="Genomic_DNA"/>
</dbReference>
<dbReference type="HAMAP" id="MF_02215">
    <property type="entry name" value="UbiJ"/>
    <property type="match status" value="1"/>
</dbReference>
<reference evidence="4 5" key="1">
    <citation type="submission" date="2016-02" db="EMBL/GenBank/DDBJ databases">
        <authorList>
            <person name="Wen L."/>
            <person name="He K."/>
            <person name="Yang H."/>
        </authorList>
    </citation>
    <scope>NUCLEOTIDE SEQUENCE [LARGE SCALE GENOMIC DNA]</scope>
    <source>
        <strain evidence="4">ShG14-8</strain>
    </source>
</reference>
<evidence type="ECO:0000313" key="5">
    <source>
        <dbReference type="Proteomes" id="UP000070578"/>
    </source>
</evidence>
<comment type="caution">
    <text evidence="4">The sequence shown here is derived from an EMBL/GenBank/DDBJ whole genome shotgun (WGS) entry which is preliminary data.</text>
</comment>
<organism evidence="4 5">
    <name type="scientific">Candidatus Gallionella acididurans</name>
    <dbReference type="NCBI Taxonomy" id="1796491"/>
    <lineage>
        <taxon>Bacteria</taxon>
        <taxon>Pseudomonadati</taxon>
        <taxon>Pseudomonadota</taxon>
        <taxon>Betaproteobacteria</taxon>
        <taxon>Nitrosomonadales</taxon>
        <taxon>Gallionellaceae</taxon>
        <taxon>Gallionella</taxon>
    </lineage>
</organism>
<evidence type="ECO:0000256" key="2">
    <source>
        <dbReference type="SAM" id="Coils"/>
    </source>
</evidence>
<evidence type="ECO:0000259" key="3">
    <source>
        <dbReference type="Pfam" id="PF02036"/>
    </source>
</evidence>
<name>A0A139BX76_9PROT</name>
<dbReference type="PANTHER" id="PTHR38693">
    <property type="entry name" value="UBIQUINONE BIOSYNTHESIS PROTEIN UBIJ"/>
    <property type="match status" value="1"/>
</dbReference>
<dbReference type="Proteomes" id="UP000070578">
    <property type="component" value="Unassembled WGS sequence"/>
</dbReference>
<comment type="subcellular location">
    <subcellularLocation>
        <location evidence="1">Cytoplasm</location>
    </subcellularLocation>
</comment>
<dbReference type="PATRIC" id="fig|1796491.3.peg.649"/>
<feature type="coiled-coil region" evidence="2">
    <location>
        <begin position="173"/>
        <end position="200"/>
    </location>
</feature>
<proteinExistence type="inferred from homology"/>
<dbReference type="InterPro" id="IPR038989">
    <property type="entry name" value="UbiJ"/>
</dbReference>
<comment type="similarity">
    <text evidence="1">Belongs to the UbiJ family.</text>
</comment>
<keyword evidence="1" id="KW-0831">Ubiquinone biosynthesis</keyword>
<comment type="function">
    <text evidence="1">Required for ubiquinone (coenzyme Q) biosynthesis. Binds hydrophobic ubiquinone biosynthetic intermediates via its SCP2 domain and is essential for the stability of the Ubi complex. May constitute a docking platform where Ubi enzymes assemble and access their SCP2-bound polyprenyl substrates.</text>
</comment>